<evidence type="ECO:0000313" key="3">
    <source>
        <dbReference type="Proteomes" id="UP000256269"/>
    </source>
</evidence>
<sequence>MRRTRFVAATALAMLAITAVPAAAAPPSHLDGVMPALVGKTVFDADKEVPLGTRLLLVDGTGQHRKVIWPANWRVCTQNPAGGAPLTPSTAVTLVVVKLEEKCP</sequence>
<keyword evidence="3" id="KW-1185">Reference proteome</keyword>
<dbReference type="RefSeq" id="WP_147328548.1">
    <property type="nucleotide sequence ID" value="NZ_CP144375.1"/>
</dbReference>
<gene>
    <name evidence="2" type="ORF">BCF44_106362</name>
</gene>
<feature type="chain" id="PRO_5017764997" description="PASTA domain-containing protein" evidence="1">
    <location>
        <begin position="25"/>
        <end position="104"/>
    </location>
</feature>
<evidence type="ECO:0000256" key="1">
    <source>
        <dbReference type="SAM" id="SignalP"/>
    </source>
</evidence>
<name>A0A3E0HLA1_9PSEU</name>
<keyword evidence="1" id="KW-0732">Signal</keyword>
<accession>A0A3E0HLA1</accession>
<evidence type="ECO:0000313" key="2">
    <source>
        <dbReference type="EMBL" id="REH47197.1"/>
    </source>
</evidence>
<proteinExistence type="predicted"/>
<dbReference type="Proteomes" id="UP000256269">
    <property type="component" value="Unassembled WGS sequence"/>
</dbReference>
<dbReference type="EMBL" id="QUNO01000006">
    <property type="protein sequence ID" value="REH47197.1"/>
    <property type="molecule type" value="Genomic_DNA"/>
</dbReference>
<dbReference type="AlphaFoldDB" id="A0A3E0HLA1"/>
<dbReference type="Gene3D" id="3.30.10.20">
    <property type="match status" value="1"/>
</dbReference>
<protein>
    <recommendedName>
        <fullName evidence="4">PASTA domain-containing protein</fullName>
    </recommendedName>
</protein>
<reference evidence="2 3" key="1">
    <citation type="submission" date="2018-08" db="EMBL/GenBank/DDBJ databases">
        <title>Genomic Encyclopedia of Archaeal and Bacterial Type Strains, Phase II (KMG-II): from individual species to whole genera.</title>
        <authorList>
            <person name="Goeker M."/>
        </authorList>
    </citation>
    <scope>NUCLEOTIDE SEQUENCE [LARGE SCALE GENOMIC DNA]</scope>
    <source>
        <strain evidence="2 3">DSM 45791</strain>
    </source>
</reference>
<comment type="caution">
    <text evidence="2">The sequence shown here is derived from an EMBL/GenBank/DDBJ whole genome shotgun (WGS) entry which is preliminary data.</text>
</comment>
<organism evidence="2 3">
    <name type="scientific">Kutzneria buriramensis</name>
    <dbReference type="NCBI Taxonomy" id="1045776"/>
    <lineage>
        <taxon>Bacteria</taxon>
        <taxon>Bacillati</taxon>
        <taxon>Actinomycetota</taxon>
        <taxon>Actinomycetes</taxon>
        <taxon>Pseudonocardiales</taxon>
        <taxon>Pseudonocardiaceae</taxon>
        <taxon>Kutzneria</taxon>
    </lineage>
</organism>
<feature type="signal peptide" evidence="1">
    <location>
        <begin position="1"/>
        <end position="24"/>
    </location>
</feature>
<evidence type="ECO:0008006" key="4">
    <source>
        <dbReference type="Google" id="ProtNLM"/>
    </source>
</evidence>
<dbReference type="OrthoDB" id="4335972at2"/>